<evidence type="ECO:0000256" key="8">
    <source>
        <dbReference type="ARBA" id="ARBA00051875"/>
    </source>
</evidence>
<keyword evidence="7 10" id="KW-0546">Nucleotide metabolism</keyword>
<evidence type="ECO:0000313" key="15">
    <source>
        <dbReference type="Proteomes" id="UP000182793"/>
    </source>
</evidence>
<evidence type="ECO:0000313" key="13">
    <source>
        <dbReference type="EMBL" id="SFL05777.1"/>
    </source>
</evidence>
<dbReference type="InterPro" id="IPR020922">
    <property type="entry name" value="dITP/XTP_pyrophosphatase"/>
</dbReference>
<dbReference type="GO" id="GO:0036222">
    <property type="term" value="F:XTP diphosphatase activity"/>
    <property type="evidence" value="ECO:0007669"/>
    <property type="project" value="UniProtKB-UniRule"/>
</dbReference>
<evidence type="ECO:0000256" key="3">
    <source>
        <dbReference type="ARBA" id="ARBA00022723"/>
    </source>
</evidence>
<dbReference type="HAMAP" id="MF_01405">
    <property type="entry name" value="Non_canon_purine_NTPase"/>
    <property type="match status" value="1"/>
</dbReference>
<comment type="catalytic activity">
    <reaction evidence="10">
        <text>ITP + H2O = IMP + diphosphate + H(+)</text>
        <dbReference type="Rhea" id="RHEA:29399"/>
        <dbReference type="ChEBI" id="CHEBI:15377"/>
        <dbReference type="ChEBI" id="CHEBI:15378"/>
        <dbReference type="ChEBI" id="CHEBI:33019"/>
        <dbReference type="ChEBI" id="CHEBI:58053"/>
        <dbReference type="ChEBI" id="CHEBI:61402"/>
        <dbReference type="EC" id="3.6.1.66"/>
    </reaction>
</comment>
<feature type="active site" description="Proton acceptor" evidence="10">
    <location>
        <position position="211"/>
    </location>
</feature>
<evidence type="ECO:0000313" key="12">
    <source>
        <dbReference type="EMBL" id="KFN88436.1"/>
    </source>
</evidence>
<dbReference type="InterPro" id="IPR002637">
    <property type="entry name" value="RdgB/HAM1"/>
</dbReference>
<evidence type="ECO:0000256" key="1">
    <source>
        <dbReference type="ARBA" id="ARBA00008023"/>
    </source>
</evidence>
<evidence type="ECO:0000256" key="5">
    <source>
        <dbReference type="ARBA" id="ARBA00022801"/>
    </source>
</evidence>
<dbReference type="GO" id="GO:0035870">
    <property type="term" value="F:dITP diphosphatase activity"/>
    <property type="evidence" value="ECO:0007669"/>
    <property type="project" value="UniProtKB-UniRule"/>
</dbReference>
<dbReference type="AlphaFoldDB" id="A0A091BS23"/>
<keyword evidence="4 10" id="KW-0547">Nucleotide-binding</keyword>
<dbReference type="NCBIfam" id="NF002698">
    <property type="entry name" value="PRK02491.1"/>
    <property type="match status" value="1"/>
</dbReference>
<feature type="binding site" evidence="10">
    <location>
        <begin position="323"/>
        <end position="324"/>
    </location>
    <ligand>
        <name>substrate</name>
    </ligand>
</feature>
<evidence type="ECO:0000256" key="9">
    <source>
        <dbReference type="ARBA" id="ARBA00052017"/>
    </source>
</evidence>
<dbReference type="EMBL" id="FOTG01000002">
    <property type="protein sequence ID" value="SFL05777.1"/>
    <property type="molecule type" value="Genomic_DNA"/>
</dbReference>
<comment type="subunit">
    <text evidence="2 10">Homodimer.</text>
</comment>
<keyword evidence="5 10" id="KW-0378">Hydrolase</keyword>
<evidence type="ECO:0000256" key="4">
    <source>
        <dbReference type="ARBA" id="ARBA00022741"/>
    </source>
</evidence>
<dbReference type="RefSeq" id="WP_039696392.1">
    <property type="nucleotide sequence ID" value="NZ_AUZH01000012.1"/>
</dbReference>
<comment type="catalytic activity">
    <reaction evidence="8 10">
        <text>dITP + H2O = dIMP + diphosphate + H(+)</text>
        <dbReference type="Rhea" id="RHEA:28342"/>
        <dbReference type="ChEBI" id="CHEBI:15377"/>
        <dbReference type="ChEBI" id="CHEBI:15378"/>
        <dbReference type="ChEBI" id="CHEBI:33019"/>
        <dbReference type="ChEBI" id="CHEBI:61194"/>
        <dbReference type="ChEBI" id="CHEBI:61382"/>
        <dbReference type="EC" id="3.6.1.66"/>
    </reaction>
</comment>
<dbReference type="EMBL" id="AUZH01000012">
    <property type="protein sequence ID" value="KFN88436.1"/>
    <property type="molecule type" value="Genomic_DNA"/>
</dbReference>
<dbReference type="CDD" id="cd00515">
    <property type="entry name" value="HAM1"/>
    <property type="match status" value="1"/>
</dbReference>
<dbReference type="GO" id="GO:0000166">
    <property type="term" value="F:nucleotide binding"/>
    <property type="evidence" value="ECO:0007669"/>
    <property type="project" value="UniProtKB-KW"/>
</dbReference>
<comment type="cofactor">
    <cofactor evidence="10">
        <name>Mg(2+)</name>
        <dbReference type="ChEBI" id="CHEBI:18420"/>
    </cofactor>
    <text evidence="10">Binds 1 Mg(2+) ion per subunit.</text>
</comment>
<dbReference type="GO" id="GO:0009146">
    <property type="term" value="P:purine nucleoside triphosphate catabolic process"/>
    <property type="evidence" value="ECO:0007669"/>
    <property type="project" value="UniProtKB-UniRule"/>
</dbReference>
<keyword evidence="6 10" id="KW-0460">Magnesium</keyword>
<evidence type="ECO:0000256" key="7">
    <source>
        <dbReference type="ARBA" id="ARBA00023080"/>
    </source>
</evidence>
<dbReference type="Pfam" id="PF01725">
    <property type="entry name" value="Ham1p_like"/>
    <property type="match status" value="1"/>
</dbReference>
<organism evidence="12 14">
    <name type="scientific">Streptococcus equinus JB1</name>
    <dbReference type="NCBI Taxonomy" id="1294274"/>
    <lineage>
        <taxon>Bacteria</taxon>
        <taxon>Bacillati</taxon>
        <taxon>Bacillota</taxon>
        <taxon>Bacilli</taxon>
        <taxon>Lactobacillales</taxon>
        <taxon>Streptococcaceae</taxon>
        <taxon>Streptococcus</taxon>
    </lineage>
</organism>
<accession>A0A091BS23</accession>
<feature type="binding site" evidence="10">
    <location>
        <position position="212"/>
    </location>
    <ligand>
        <name>substrate</name>
    </ligand>
</feature>
<dbReference type="Proteomes" id="UP000029382">
    <property type="component" value="Unassembled WGS sequence"/>
</dbReference>
<protein>
    <recommendedName>
        <fullName evidence="10">dITP/XTP pyrophosphatase</fullName>
        <ecNumber evidence="10">3.6.1.66</ecNumber>
    </recommendedName>
    <alternativeName>
        <fullName evidence="10">Non-canonical purine NTP pyrophosphatase</fullName>
    </alternativeName>
    <alternativeName>
        <fullName evidence="10">Non-standard purine NTP pyrophosphatase</fullName>
    </alternativeName>
    <alternativeName>
        <fullName evidence="10">Nucleoside-triphosphate diphosphatase</fullName>
    </alternativeName>
    <alternativeName>
        <fullName evidence="10">Nucleoside-triphosphate pyrophosphatase</fullName>
        <shortName evidence="10">NTPase</shortName>
    </alternativeName>
</protein>
<feature type="binding site" evidence="10">
    <location>
        <position position="211"/>
    </location>
    <ligand>
        <name>Mg(2+)</name>
        <dbReference type="ChEBI" id="CHEBI:18420"/>
    </ligand>
</feature>
<dbReference type="NCBIfam" id="TIGR00042">
    <property type="entry name" value="RdgB/HAM1 family non-canonical purine NTP pyrophosphatase"/>
    <property type="match status" value="1"/>
</dbReference>
<feature type="binding site" evidence="10">
    <location>
        <position position="318"/>
    </location>
    <ligand>
        <name>substrate</name>
    </ligand>
</feature>
<feature type="binding site" evidence="10">
    <location>
        <begin position="149"/>
        <end position="154"/>
    </location>
    <ligand>
        <name>substrate</name>
    </ligand>
</feature>
<dbReference type="FunFam" id="3.90.950.10:FF:000001">
    <property type="entry name" value="dITP/XTP pyrophosphatase"/>
    <property type="match status" value="1"/>
</dbReference>
<gene>
    <name evidence="12" type="ORF">H702_03335</name>
    <name evidence="13" type="ORF">SAMN02910290_00273</name>
</gene>
<dbReference type="GO" id="GO:0009117">
    <property type="term" value="P:nucleotide metabolic process"/>
    <property type="evidence" value="ECO:0007669"/>
    <property type="project" value="UniProtKB-KW"/>
</dbReference>
<name>A0A091BS23_STREI</name>
<dbReference type="PANTHER" id="PTHR11067">
    <property type="entry name" value="INOSINE TRIPHOSPHATE PYROPHOSPHATASE/HAM1 PROTEIN"/>
    <property type="match status" value="1"/>
</dbReference>
<reference evidence="13 15" key="2">
    <citation type="submission" date="2016-10" db="EMBL/GenBank/DDBJ databases">
        <authorList>
            <person name="Varghese N."/>
            <person name="Submissions S."/>
        </authorList>
    </citation>
    <scope>NUCLEOTIDE SEQUENCE [LARGE SCALE GENOMIC DNA]</scope>
    <source>
        <strain evidence="13 15">JB1</strain>
    </source>
</reference>
<evidence type="ECO:0000313" key="14">
    <source>
        <dbReference type="Proteomes" id="UP000029382"/>
    </source>
</evidence>
<dbReference type="GO" id="GO:0046872">
    <property type="term" value="F:metal ion binding"/>
    <property type="evidence" value="ECO:0007669"/>
    <property type="project" value="UniProtKB-KW"/>
</dbReference>
<comment type="catalytic activity">
    <reaction evidence="9 10">
        <text>XTP + H2O = XMP + diphosphate + H(+)</text>
        <dbReference type="Rhea" id="RHEA:28610"/>
        <dbReference type="ChEBI" id="CHEBI:15377"/>
        <dbReference type="ChEBI" id="CHEBI:15378"/>
        <dbReference type="ChEBI" id="CHEBI:33019"/>
        <dbReference type="ChEBI" id="CHEBI:57464"/>
        <dbReference type="ChEBI" id="CHEBI:61314"/>
        <dbReference type="EC" id="3.6.1.66"/>
    </reaction>
</comment>
<dbReference type="GO" id="GO:0005829">
    <property type="term" value="C:cytosol"/>
    <property type="evidence" value="ECO:0007669"/>
    <property type="project" value="TreeGrafter"/>
</dbReference>
<dbReference type="GO" id="GO:0036220">
    <property type="term" value="F:ITP diphosphatase activity"/>
    <property type="evidence" value="ECO:0007669"/>
    <property type="project" value="UniProtKB-UniRule"/>
</dbReference>
<evidence type="ECO:0000256" key="6">
    <source>
        <dbReference type="ARBA" id="ARBA00022842"/>
    </source>
</evidence>
<evidence type="ECO:0000256" key="2">
    <source>
        <dbReference type="ARBA" id="ARBA00011738"/>
    </source>
</evidence>
<feature type="binding site" evidence="10">
    <location>
        <position position="182"/>
    </location>
    <ligand>
        <name>Mg(2+)</name>
        <dbReference type="ChEBI" id="CHEBI:18420"/>
    </ligand>
</feature>
<keyword evidence="3 10" id="KW-0479">Metal-binding</keyword>
<feature type="binding site" evidence="10">
    <location>
        <begin position="295"/>
        <end position="298"/>
    </location>
    <ligand>
        <name>substrate</name>
    </ligand>
</feature>
<proteinExistence type="inferred from homology"/>
<dbReference type="InterPro" id="IPR029001">
    <property type="entry name" value="ITPase-like_fam"/>
</dbReference>
<dbReference type="NCBIfam" id="NF011397">
    <property type="entry name" value="PRK14822.1"/>
    <property type="match status" value="1"/>
</dbReference>
<dbReference type="Proteomes" id="UP000182793">
    <property type="component" value="Unassembled WGS sequence"/>
</dbReference>
<evidence type="ECO:0000256" key="10">
    <source>
        <dbReference type="HAMAP-Rule" id="MF_01405"/>
    </source>
</evidence>
<comment type="function">
    <text evidence="10">Pyrophosphatase that catalyzes the hydrolysis of nucleoside triphosphates to their monophosphate derivatives, with a high preference for the non-canonical purine nucleotides XTP (xanthosine triphosphate), dITP (deoxyinosine triphosphate) and ITP. Seems to function as a house-cleaning enzyme that removes non-canonical purine nucleotides from the nucleotide pool, thus preventing their incorporation into DNA/RNA and avoiding chromosomal lesions.</text>
</comment>
<comment type="caution">
    <text evidence="12">The sequence shown here is derived from an EMBL/GenBank/DDBJ whole genome shotgun (WGS) entry which is preliminary data.</text>
</comment>
<sequence length="342" mass="37611">MADKIYEYKDKENWFLGEWGGFNAISGLGNVCGDDLYELSQQVAKLVASKCCGKCHGHGEGGCHKDEFNGYNVTVVKKSSDFQLIRFVVGMINEETNRHLEVQQRAGVVVVTEGDQLLFVHLPEDGVAASAFFGKSSENAFGDTILIATRNEGKTKEFRKMFDQLGIKVENLNNHPELPEVEETGMTFEENARLKAETISKLTGKMVLADDSGLKVDVLGGLPGVWSARFSGPDATDESNNAKLLHELAMVFDMKDRSAQFHTTLVVAAPDKESLVVEADWPGYIAMEAKGDNGFGYDPLFLVGETGRHAAELTADEKNEISHRGLAVKKLMEAFPVWKAEQ</sequence>
<keyword evidence="15" id="KW-1185">Reference proteome</keyword>
<dbReference type="EC" id="3.6.1.66" evidence="10"/>
<evidence type="ECO:0000256" key="11">
    <source>
        <dbReference type="RuleBase" id="RU003781"/>
    </source>
</evidence>
<dbReference type="PANTHER" id="PTHR11067:SF9">
    <property type="entry name" value="INOSINE TRIPHOSPHATE PYROPHOSPHATASE"/>
    <property type="match status" value="1"/>
</dbReference>
<dbReference type="SUPFAM" id="SSF52972">
    <property type="entry name" value="ITPase-like"/>
    <property type="match status" value="1"/>
</dbReference>
<dbReference type="Gene3D" id="3.90.950.10">
    <property type="match status" value="1"/>
</dbReference>
<comment type="similarity">
    <text evidence="1 10 11">Belongs to the HAM1 NTPase family.</text>
</comment>
<reference evidence="12 14" key="1">
    <citation type="journal article" date="2014" name="Genome Announc.">
        <title>Draft Genome Sequences of Streptococcus bovis Strains ATCC 33317 and JB1.</title>
        <authorList>
            <person name="Benahmed F.H."/>
            <person name="Gopinath G.R."/>
            <person name="Harbottle H."/>
            <person name="Cotta M.A."/>
            <person name="Luo Y."/>
            <person name="Henderson C."/>
            <person name="Teri P."/>
            <person name="Soppet D."/>
            <person name="Rasmussen M."/>
            <person name="Whitehead T.R."/>
            <person name="Davidson M."/>
        </authorList>
    </citation>
    <scope>NUCLEOTIDE SEQUENCE [LARGE SCALE GENOMIC DNA]</scope>
    <source>
        <strain evidence="12 14">JB1</strain>
    </source>
</reference>
<dbReference type="GO" id="GO:0017111">
    <property type="term" value="F:ribonucleoside triphosphate phosphatase activity"/>
    <property type="evidence" value="ECO:0007669"/>
    <property type="project" value="InterPro"/>
</dbReference>